<gene>
    <name evidence="7" type="ORF">NSCI0253_LOCUS3580</name>
</gene>
<dbReference type="GO" id="GO:0016020">
    <property type="term" value="C:membrane"/>
    <property type="evidence" value="ECO:0007669"/>
    <property type="project" value="UniProtKB-SubCell"/>
</dbReference>
<sequence>MADENNDVSQDVPDVEVKEIDLKEATSQSVRIFPPQQKPEAFNVIYWFTGAKSLNELYDWDGWGLMSSAEKVNYVKTEVALGITICFAQIPESVAFAFMAHIKPPVALHAAWVVGLICTVFGGRRGMVNGAEGAFASIISSFIPEPDEDGGNGEGIELLFPSVMVCGGFMLLIWLTGAYKYISMLPASVMLGFCNGLAIVIGESQLHPFYEGHGDEKKLRQGAEFGFMFLEMMVAMLVMEFVPKIPCKFAKLLPSSLLSIVVAMFIEFCIVRPIGEKTQVIGDVQEFTFSTPVPFFLNDDYDMGLISTDDIGTILSQGALLAVAGMIQGLLTTEVVYDFLKTPTHTPAVALSCGVANVVSGFLGGMGGDAMIGLSTINCLNGGTGRLAPTVTALGIMLCMFGFYDLLNFIPVAALAGVMIVVVLHTFKWFSLRIIIAALIPDPILERIHRPVIFGKNRDLLPKKVDRYDALIVVVVTVMVVLRNLVEAVGAGLLLAVLRYAWESSKDITIDKVTSGKDRVVYHVAGKLYFGTSMRFHTLFDYEEDPDYVDIVLLSAPADYSATQALAKVRSLYAQAGKELSISFIEPSFIRTPGLEKATPV</sequence>
<reference evidence="7" key="1">
    <citation type="submission" date="2021-01" db="EMBL/GenBank/DDBJ databases">
        <authorList>
            <person name="Corre E."/>
            <person name="Pelletier E."/>
            <person name="Niang G."/>
            <person name="Scheremetjew M."/>
            <person name="Finn R."/>
            <person name="Kale V."/>
            <person name="Holt S."/>
            <person name="Cochrane G."/>
            <person name="Meng A."/>
            <person name="Brown T."/>
            <person name="Cohen L."/>
        </authorList>
    </citation>
    <scope>NUCLEOTIDE SEQUENCE</scope>
</reference>
<evidence type="ECO:0000256" key="1">
    <source>
        <dbReference type="ARBA" id="ARBA00004141"/>
    </source>
</evidence>
<keyword evidence="3 5" id="KW-1133">Transmembrane helix</keyword>
<comment type="subcellular location">
    <subcellularLocation>
        <location evidence="1">Membrane</location>
        <topology evidence="1">Multi-pass membrane protein</topology>
    </subcellularLocation>
</comment>
<dbReference type="PANTHER" id="PTHR43310:SF1">
    <property type="entry name" value="SULFATE TRANSPORTER YBAR-RELATED"/>
    <property type="match status" value="1"/>
</dbReference>
<organism evidence="7">
    <name type="scientific">Noctiluca scintillans</name>
    <name type="common">Sea sparkle</name>
    <name type="synonym">Red tide dinoflagellate</name>
    <dbReference type="NCBI Taxonomy" id="2966"/>
    <lineage>
        <taxon>Eukaryota</taxon>
        <taxon>Sar</taxon>
        <taxon>Alveolata</taxon>
        <taxon>Dinophyceae</taxon>
        <taxon>Noctilucales</taxon>
        <taxon>Noctilucaceae</taxon>
        <taxon>Noctiluca</taxon>
    </lineage>
</organism>
<feature type="transmembrane region" description="Helical" evidence="5">
    <location>
        <begin position="106"/>
        <end position="123"/>
    </location>
</feature>
<dbReference type="EMBL" id="HBFQ01005079">
    <property type="protein sequence ID" value="CAD8829234.1"/>
    <property type="molecule type" value="Transcribed_RNA"/>
</dbReference>
<keyword evidence="2 5" id="KW-0812">Transmembrane</keyword>
<evidence type="ECO:0000259" key="6">
    <source>
        <dbReference type="Pfam" id="PF00916"/>
    </source>
</evidence>
<protein>
    <recommendedName>
        <fullName evidence="6">SLC26A/SulP transporter domain-containing protein</fullName>
    </recommendedName>
</protein>
<keyword evidence="4 5" id="KW-0472">Membrane</keyword>
<evidence type="ECO:0000313" key="7">
    <source>
        <dbReference type="EMBL" id="CAD8829234.1"/>
    </source>
</evidence>
<feature type="transmembrane region" description="Helical" evidence="5">
    <location>
        <begin position="387"/>
        <end position="404"/>
    </location>
</feature>
<evidence type="ECO:0000256" key="5">
    <source>
        <dbReference type="SAM" id="Phobius"/>
    </source>
</evidence>
<dbReference type="InterPro" id="IPR052706">
    <property type="entry name" value="Membrane-Transporter-like"/>
</dbReference>
<feature type="transmembrane region" description="Helical" evidence="5">
    <location>
        <begin position="158"/>
        <end position="175"/>
    </location>
</feature>
<evidence type="ECO:0000256" key="4">
    <source>
        <dbReference type="ARBA" id="ARBA00023136"/>
    </source>
</evidence>
<feature type="transmembrane region" description="Helical" evidence="5">
    <location>
        <begin position="222"/>
        <end position="243"/>
    </location>
</feature>
<dbReference type="InterPro" id="IPR011547">
    <property type="entry name" value="SLC26A/SulP_dom"/>
</dbReference>
<feature type="transmembrane region" description="Helical" evidence="5">
    <location>
        <begin position="249"/>
        <end position="271"/>
    </location>
</feature>
<dbReference type="AlphaFoldDB" id="A0A7S0ZQN8"/>
<feature type="transmembrane region" description="Helical" evidence="5">
    <location>
        <begin position="79"/>
        <end position="100"/>
    </location>
</feature>
<dbReference type="Gene3D" id="3.30.750.24">
    <property type="entry name" value="STAS domain"/>
    <property type="match status" value="1"/>
</dbReference>
<dbReference type="Pfam" id="PF00916">
    <property type="entry name" value="Sulfate_transp"/>
    <property type="match status" value="1"/>
</dbReference>
<feature type="transmembrane region" description="Helical" evidence="5">
    <location>
        <begin position="470"/>
        <end position="502"/>
    </location>
</feature>
<evidence type="ECO:0000256" key="2">
    <source>
        <dbReference type="ARBA" id="ARBA00022692"/>
    </source>
</evidence>
<feature type="domain" description="SLC26A/SulP transporter" evidence="6">
    <location>
        <begin position="78"/>
        <end position="425"/>
    </location>
</feature>
<feature type="transmembrane region" description="Helical" evidence="5">
    <location>
        <begin position="181"/>
        <end position="201"/>
    </location>
</feature>
<dbReference type="InterPro" id="IPR036513">
    <property type="entry name" value="STAS_dom_sf"/>
</dbReference>
<feature type="transmembrane region" description="Helical" evidence="5">
    <location>
        <begin position="410"/>
        <end position="430"/>
    </location>
</feature>
<proteinExistence type="predicted"/>
<dbReference type="PANTHER" id="PTHR43310">
    <property type="entry name" value="SULFATE TRANSPORTER YBAR-RELATED"/>
    <property type="match status" value="1"/>
</dbReference>
<accession>A0A7S0ZQN8</accession>
<evidence type="ECO:0000256" key="3">
    <source>
        <dbReference type="ARBA" id="ARBA00022989"/>
    </source>
</evidence>
<name>A0A7S0ZQN8_NOCSC</name>